<dbReference type="Proteomes" id="UP000663869">
    <property type="component" value="Unassembled WGS sequence"/>
</dbReference>
<gene>
    <name evidence="3" type="ORF">FME351_LOCUS29106</name>
    <name evidence="1" type="ORF">GRG538_LOCUS12574</name>
    <name evidence="2" type="ORF">TIS948_LOCUS30623</name>
</gene>
<protein>
    <submittedName>
        <fullName evidence="3">Uncharacterized protein</fullName>
    </submittedName>
</protein>
<dbReference type="Proteomes" id="UP000663872">
    <property type="component" value="Unassembled WGS sequence"/>
</dbReference>
<name>A0A818WAE3_9BILA</name>
<organism evidence="3 4">
    <name type="scientific">Rotaria socialis</name>
    <dbReference type="NCBI Taxonomy" id="392032"/>
    <lineage>
        <taxon>Eukaryota</taxon>
        <taxon>Metazoa</taxon>
        <taxon>Spiralia</taxon>
        <taxon>Gnathifera</taxon>
        <taxon>Rotifera</taxon>
        <taxon>Eurotatoria</taxon>
        <taxon>Bdelloidea</taxon>
        <taxon>Philodinida</taxon>
        <taxon>Philodinidae</taxon>
        <taxon>Rotaria</taxon>
    </lineage>
</organism>
<dbReference type="EMBL" id="CAJNYU010004051">
    <property type="protein sequence ID" value="CAF3721796.1"/>
    <property type="molecule type" value="Genomic_DNA"/>
</dbReference>
<proteinExistence type="predicted"/>
<evidence type="ECO:0000313" key="2">
    <source>
        <dbReference type="EMBL" id="CAF3434413.1"/>
    </source>
</evidence>
<dbReference type="EMBL" id="CAJNXB010005653">
    <property type="protein sequence ID" value="CAF3434413.1"/>
    <property type="molecule type" value="Genomic_DNA"/>
</dbReference>
<sequence>MFLIVKINNQSKQQIIYQASLCRKLAISSNVFVSAATTNLYPAVGSPLINKGMNRLYLVLFDCNGIDRSMSTPTIGAHEYSTTNNSSCMITNSGSSTAAVPQYLLIR</sequence>
<dbReference type="EMBL" id="CAJNYT010001783">
    <property type="protein sequence ID" value="CAF3430032.1"/>
    <property type="molecule type" value="Genomic_DNA"/>
</dbReference>
<evidence type="ECO:0000313" key="3">
    <source>
        <dbReference type="EMBL" id="CAF3721796.1"/>
    </source>
</evidence>
<evidence type="ECO:0000313" key="1">
    <source>
        <dbReference type="EMBL" id="CAF3430032.1"/>
    </source>
</evidence>
<evidence type="ECO:0000313" key="4">
    <source>
        <dbReference type="Proteomes" id="UP000663869"/>
    </source>
</evidence>
<dbReference type="Proteomes" id="UP000663825">
    <property type="component" value="Unassembled WGS sequence"/>
</dbReference>
<dbReference type="AlphaFoldDB" id="A0A818WAE3"/>
<comment type="caution">
    <text evidence="3">The sequence shown here is derived from an EMBL/GenBank/DDBJ whole genome shotgun (WGS) entry which is preliminary data.</text>
</comment>
<reference evidence="3" key="1">
    <citation type="submission" date="2021-02" db="EMBL/GenBank/DDBJ databases">
        <authorList>
            <person name="Nowell W R."/>
        </authorList>
    </citation>
    <scope>NUCLEOTIDE SEQUENCE</scope>
</reference>
<accession>A0A818WAE3</accession>
<dbReference type="OrthoDB" id="10031554at2759"/>